<evidence type="ECO:0000313" key="2">
    <source>
        <dbReference type="EMBL" id="KAF0736926.1"/>
    </source>
</evidence>
<keyword evidence="1" id="KW-1133">Transmembrane helix</keyword>
<dbReference type="Proteomes" id="UP000478052">
    <property type="component" value="Unassembled WGS sequence"/>
</dbReference>
<proteinExistence type="predicted"/>
<feature type="non-terminal residue" evidence="2">
    <location>
        <position position="1"/>
    </location>
</feature>
<dbReference type="EMBL" id="VUJU01008010">
    <property type="protein sequence ID" value="KAF0736926.1"/>
    <property type="molecule type" value="Genomic_DNA"/>
</dbReference>
<gene>
    <name evidence="2" type="ORF">FWK35_00034604</name>
</gene>
<protein>
    <submittedName>
        <fullName evidence="2">Uncharacterized protein</fullName>
    </submittedName>
</protein>
<evidence type="ECO:0000256" key="1">
    <source>
        <dbReference type="SAM" id="Phobius"/>
    </source>
</evidence>
<name>A0A6G0XAD1_APHCR</name>
<reference evidence="2 3" key="1">
    <citation type="submission" date="2019-08" db="EMBL/GenBank/DDBJ databases">
        <title>Whole genome of Aphis craccivora.</title>
        <authorList>
            <person name="Voronova N.V."/>
            <person name="Shulinski R.S."/>
            <person name="Bandarenka Y.V."/>
            <person name="Zhorov D.G."/>
            <person name="Warner D."/>
        </authorList>
    </citation>
    <scope>NUCLEOTIDE SEQUENCE [LARGE SCALE GENOMIC DNA]</scope>
    <source>
        <strain evidence="2">180601</strain>
        <tissue evidence="2">Whole Body</tissue>
    </source>
</reference>
<keyword evidence="1" id="KW-0812">Transmembrane</keyword>
<evidence type="ECO:0000313" key="3">
    <source>
        <dbReference type="Proteomes" id="UP000478052"/>
    </source>
</evidence>
<keyword evidence="3" id="KW-1185">Reference proteome</keyword>
<accession>A0A6G0XAD1</accession>
<keyword evidence="1" id="KW-0472">Membrane</keyword>
<organism evidence="2 3">
    <name type="scientific">Aphis craccivora</name>
    <name type="common">Cowpea aphid</name>
    <dbReference type="NCBI Taxonomy" id="307492"/>
    <lineage>
        <taxon>Eukaryota</taxon>
        <taxon>Metazoa</taxon>
        <taxon>Ecdysozoa</taxon>
        <taxon>Arthropoda</taxon>
        <taxon>Hexapoda</taxon>
        <taxon>Insecta</taxon>
        <taxon>Pterygota</taxon>
        <taxon>Neoptera</taxon>
        <taxon>Paraneoptera</taxon>
        <taxon>Hemiptera</taxon>
        <taxon>Sternorrhyncha</taxon>
        <taxon>Aphidomorpha</taxon>
        <taxon>Aphidoidea</taxon>
        <taxon>Aphididae</taxon>
        <taxon>Aphidini</taxon>
        <taxon>Aphis</taxon>
        <taxon>Aphis</taxon>
    </lineage>
</organism>
<sequence length="100" mass="11813">FNKIKNKASSELGFLKRSCSNFNNHFAIKKKKKHLFFYCTFPARIFCLYLVCFFHNSKSINTSIQNSVSRFLSFKCNVDHALHILFMKNYPDFFKPTLSL</sequence>
<comment type="caution">
    <text evidence="2">The sequence shown here is derived from an EMBL/GenBank/DDBJ whole genome shotgun (WGS) entry which is preliminary data.</text>
</comment>
<dbReference type="AlphaFoldDB" id="A0A6G0XAD1"/>
<feature type="transmembrane region" description="Helical" evidence="1">
    <location>
        <begin position="35"/>
        <end position="56"/>
    </location>
</feature>